<dbReference type="SUPFAM" id="SSF56672">
    <property type="entry name" value="DNA/RNA polymerases"/>
    <property type="match status" value="1"/>
</dbReference>
<dbReference type="Gramene" id="C.cajan_29475.t">
    <property type="protein sequence ID" value="C.cajan_29475.t"/>
    <property type="gene ID" value="C.cajan_29475"/>
</dbReference>
<dbReference type="Pfam" id="PF00078">
    <property type="entry name" value="RVT_1"/>
    <property type="match status" value="1"/>
</dbReference>
<feature type="domain" description="Reverse transcriptase" evidence="1">
    <location>
        <begin position="90"/>
        <end position="372"/>
    </location>
</feature>
<evidence type="ECO:0000313" key="2">
    <source>
        <dbReference type="EMBL" id="KYP45068.1"/>
    </source>
</evidence>
<dbReference type="CDD" id="cd01650">
    <property type="entry name" value="RT_nLTR_like"/>
    <property type="match status" value="1"/>
</dbReference>
<dbReference type="PANTHER" id="PTHR19446">
    <property type="entry name" value="REVERSE TRANSCRIPTASES"/>
    <property type="match status" value="1"/>
</dbReference>
<gene>
    <name evidence="2" type="ORF">KK1_033430</name>
</gene>
<dbReference type="Gene3D" id="3.30.70.270">
    <property type="match status" value="1"/>
</dbReference>
<protein>
    <submittedName>
        <fullName evidence="2">Retrovirus-related Pol polyprotein LINE-1</fullName>
    </submittedName>
</protein>
<proteinExistence type="predicted"/>
<dbReference type="EMBL" id="KQ483603">
    <property type="protein sequence ID" value="KYP45068.1"/>
    <property type="molecule type" value="Genomic_DNA"/>
</dbReference>
<dbReference type="Proteomes" id="UP000075243">
    <property type="component" value="Unassembled WGS sequence"/>
</dbReference>
<dbReference type="OMA" id="VSHICLI"/>
<dbReference type="InterPro" id="IPR043128">
    <property type="entry name" value="Rev_trsase/Diguanyl_cyclase"/>
</dbReference>
<dbReference type="AlphaFoldDB" id="A0A151RRB7"/>
<organism evidence="2 3">
    <name type="scientific">Cajanus cajan</name>
    <name type="common">Pigeon pea</name>
    <name type="synonym">Cajanus indicus</name>
    <dbReference type="NCBI Taxonomy" id="3821"/>
    <lineage>
        <taxon>Eukaryota</taxon>
        <taxon>Viridiplantae</taxon>
        <taxon>Streptophyta</taxon>
        <taxon>Embryophyta</taxon>
        <taxon>Tracheophyta</taxon>
        <taxon>Spermatophyta</taxon>
        <taxon>Magnoliopsida</taxon>
        <taxon>eudicotyledons</taxon>
        <taxon>Gunneridae</taxon>
        <taxon>Pentapetalae</taxon>
        <taxon>rosids</taxon>
        <taxon>fabids</taxon>
        <taxon>Fabales</taxon>
        <taxon>Fabaceae</taxon>
        <taxon>Papilionoideae</taxon>
        <taxon>50 kb inversion clade</taxon>
        <taxon>NPAAA clade</taxon>
        <taxon>indigoferoid/millettioid clade</taxon>
        <taxon>Phaseoleae</taxon>
        <taxon>Cajanus</taxon>
    </lineage>
</organism>
<accession>A0A151RRB7</accession>
<keyword evidence="3" id="KW-1185">Reference proteome</keyword>
<dbReference type="InterPro" id="IPR043502">
    <property type="entry name" value="DNA/RNA_pol_sf"/>
</dbReference>
<dbReference type="PROSITE" id="PS50878">
    <property type="entry name" value="RT_POL"/>
    <property type="match status" value="1"/>
</dbReference>
<evidence type="ECO:0000259" key="1">
    <source>
        <dbReference type="PROSITE" id="PS50878"/>
    </source>
</evidence>
<name>A0A151RRB7_CAJCA</name>
<sequence>MLRKPWSEAVTIKLLGKTVVRYFTMKERLRMTWKLVGGYDVMDIGHGFFMVKFDLPNDREKVITEIRFPSLGIEYYDESVLLALDTVVGLPIKVGRIGPKATEALLVLIPKIDHPKTFKDFRLISLCNVVYKLVSKVLVNRLWPILMRLVSPLQSNFIPGRGTMDNAIILLEIIHSMSKSRRKKGDVVFKLDLEKAYDRVDWRFVEEVLVTFGFPMTVIRMIMSSIKTSVISLLWNGERMEGFLPQRGLRQGDPLSPYLFVLCMERLGHMPYFVGPPISHLFFADDVLIFAKAKPAQIRRVATVLEKFCTTLGLKVNIQKSKTLASRGVPTRRKNKITSITDINFTNVLGEVLGFPNGTRSSFLAAWNGRLLARPGRVTLVNFVLSSIPAYTMQTQWLPSGTCEKLDAISWKFIWSGFDSHMMHLVN</sequence>
<dbReference type="InterPro" id="IPR000477">
    <property type="entry name" value="RT_dom"/>
</dbReference>
<evidence type="ECO:0000313" key="3">
    <source>
        <dbReference type="Proteomes" id="UP000075243"/>
    </source>
</evidence>
<dbReference type="STRING" id="3821.A0A151RRB7"/>
<reference evidence="2" key="1">
    <citation type="journal article" date="2012" name="Nat. Biotechnol.">
        <title>Draft genome sequence of pigeonpea (Cajanus cajan), an orphan legume crop of resource-poor farmers.</title>
        <authorList>
            <person name="Varshney R.K."/>
            <person name="Chen W."/>
            <person name="Li Y."/>
            <person name="Bharti A.K."/>
            <person name="Saxena R.K."/>
            <person name="Schlueter J.A."/>
            <person name="Donoghue M.T."/>
            <person name="Azam S."/>
            <person name="Fan G."/>
            <person name="Whaley A.M."/>
            <person name="Farmer A.D."/>
            <person name="Sheridan J."/>
            <person name="Iwata A."/>
            <person name="Tuteja R."/>
            <person name="Penmetsa R.V."/>
            <person name="Wu W."/>
            <person name="Upadhyaya H.D."/>
            <person name="Yang S.P."/>
            <person name="Shah T."/>
            <person name="Saxena K.B."/>
            <person name="Michael T."/>
            <person name="McCombie W.R."/>
            <person name="Yang B."/>
            <person name="Zhang G."/>
            <person name="Yang H."/>
            <person name="Wang J."/>
            <person name="Spillane C."/>
            <person name="Cook D.R."/>
            <person name="May G.D."/>
            <person name="Xu X."/>
            <person name="Jackson S.A."/>
        </authorList>
    </citation>
    <scope>NUCLEOTIDE SEQUENCE [LARGE SCALE GENOMIC DNA]</scope>
</reference>